<dbReference type="Gene3D" id="3.30.572.10">
    <property type="entry name" value="Thymidylate synthase/dCMP hydroxymethylase domain"/>
    <property type="match status" value="1"/>
</dbReference>
<organism evidence="7">
    <name type="scientific">Iridovirus Liz-CrIV</name>
    <dbReference type="NCBI Taxonomy" id="2594309"/>
    <lineage>
        <taxon>Viruses</taxon>
        <taxon>Varidnaviria</taxon>
        <taxon>Bamfordvirae</taxon>
        <taxon>Nucleocytoviricota</taxon>
        <taxon>Megaviricetes</taxon>
        <taxon>Pimascovirales</taxon>
        <taxon>Pimascovirales incertae sedis</taxon>
        <taxon>Iridoviridae</taxon>
    </lineage>
</organism>
<evidence type="ECO:0000313" key="7">
    <source>
        <dbReference type="EMBL" id="QEA08272.1"/>
    </source>
</evidence>
<protein>
    <recommendedName>
        <fullName evidence="1">thymidylate synthase</fullName>
        <ecNumber evidence="1">2.1.1.45</ecNumber>
    </recommendedName>
</protein>
<evidence type="ECO:0000256" key="5">
    <source>
        <dbReference type="PROSITE-ProRule" id="PRU10016"/>
    </source>
</evidence>
<dbReference type="Pfam" id="PF00303">
    <property type="entry name" value="Thymidylat_synt"/>
    <property type="match status" value="1"/>
</dbReference>
<accession>A0A5B8RKG9</accession>
<dbReference type="EMBL" id="MN081869">
    <property type="protein sequence ID" value="QEA08272.1"/>
    <property type="molecule type" value="Genomic_DNA"/>
</dbReference>
<dbReference type="InterPro" id="IPR045097">
    <property type="entry name" value="Thymidate_synth/dCMP_Mease"/>
</dbReference>
<dbReference type="SUPFAM" id="SSF55831">
    <property type="entry name" value="Thymidylate synthase/dCMP hydroxymethylase"/>
    <property type="match status" value="1"/>
</dbReference>
<sequence length="295" mass="34173">MDINNEEKQYLNLLEKVLFQGEDRDDRTGIGTKNVFGEQLKFNLRTSFPLLTTKKVFWKGVVEELLWFISGSTDVSVLNQKGVKIWNKNAESFYTQQKLFKKNDLGPIYGFQWRHYGEDYIGCDNKYGGIDQLKNIITTIQNKPLDRRMILLAWNPKDNSKMALPPCHCIAHFDVSAKINGKRELSCHLFQRSADMGLGVPFNIASYALLTHIIAHVSSTDTELIVPGDFVHTLSNIHIYKNHIRPLTEQISRIPRKFPTLEIRTKNRNIDRFSYKDFVLKNYNPYPALEMEMAL</sequence>
<proteinExistence type="inferred from homology"/>
<feature type="domain" description="Thymidylate synthase/dCMP hydroxymethylase" evidence="6">
    <location>
        <begin position="8"/>
        <end position="294"/>
    </location>
</feature>
<dbReference type="PANTHER" id="PTHR11548">
    <property type="entry name" value="THYMIDYLATE SYNTHASE 1"/>
    <property type="match status" value="1"/>
</dbReference>
<keyword evidence="4" id="KW-0545">Nucleotide biosynthesis</keyword>
<keyword evidence="3" id="KW-0808">Transferase</keyword>
<keyword evidence="2" id="KW-0489">Methyltransferase</keyword>
<dbReference type="EC" id="2.1.1.45" evidence="1"/>
<evidence type="ECO:0000256" key="3">
    <source>
        <dbReference type="ARBA" id="ARBA00022679"/>
    </source>
</evidence>
<feature type="active site" evidence="5">
    <location>
        <position position="167"/>
    </location>
</feature>
<dbReference type="PRINTS" id="PR00108">
    <property type="entry name" value="THYMDSNTHASE"/>
</dbReference>
<dbReference type="InterPro" id="IPR020940">
    <property type="entry name" value="Thymidylate_synthase_AS"/>
</dbReference>
<dbReference type="FunFam" id="3.30.572.10:FF:000013">
    <property type="entry name" value="Thymidylate synthase"/>
    <property type="match status" value="1"/>
</dbReference>
<dbReference type="HAMAP" id="MF_00008">
    <property type="entry name" value="Thymidy_synth_bact"/>
    <property type="match status" value="1"/>
</dbReference>
<dbReference type="InterPro" id="IPR036926">
    <property type="entry name" value="Thymidate_synth/dCMP_Mease_sf"/>
</dbReference>
<evidence type="ECO:0000259" key="6">
    <source>
        <dbReference type="Pfam" id="PF00303"/>
    </source>
</evidence>
<dbReference type="InterPro" id="IPR023451">
    <property type="entry name" value="Thymidate_synth/dCMP_Mease_dom"/>
</dbReference>
<dbReference type="CDD" id="cd00351">
    <property type="entry name" value="TS_Pyrimidine_HMase"/>
    <property type="match status" value="1"/>
</dbReference>
<dbReference type="GO" id="GO:0032259">
    <property type="term" value="P:methylation"/>
    <property type="evidence" value="ECO:0007669"/>
    <property type="project" value="UniProtKB-KW"/>
</dbReference>
<dbReference type="GO" id="GO:0004799">
    <property type="term" value="F:thymidylate synthase activity"/>
    <property type="evidence" value="ECO:0007669"/>
    <property type="project" value="UniProtKB-EC"/>
</dbReference>
<evidence type="ECO:0000256" key="2">
    <source>
        <dbReference type="ARBA" id="ARBA00022603"/>
    </source>
</evidence>
<dbReference type="PROSITE" id="PS00091">
    <property type="entry name" value="THYMIDYLATE_SYNTHASE"/>
    <property type="match status" value="1"/>
</dbReference>
<reference evidence="7" key="1">
    <citation type="journal article" date="2019" name="Viruses">
        <title>Detection and Characterization of Invertebrate Iridoviruses Found in Reptiles and Prey Insects in Europe over the Past Two Decades.</title>
        <authorList>
            <person name="Papp T."/>
            <person name="Marschang R.E."/>
        </authorList>
    </citation>
    <scope>NUCLEOTIDE SEQUENCE</scope>
    <source>
        <strain evidence="7">Liz-CrIV</strain>
    </source>
</reference>
<evidence type="ECO:0000256" key="4">
    <source>
        <dbReference type="ARBA" id="ARBA00022727"/>
    </source>
</evidence>
<name>A0A5B8RKG9_9VIRU</name>
<dbReference type="GO" id="GO:0006231">
    <property type="term" value="P:dTMP biosynthetic process"/>
    <property type="evidence" value="ECO:0007669"/>
    <property type="project" value="InterPro"/>
</dbReference>
<evidence type="ECO:0000256" key="1">
    <source>
        <dbReference type="ARBA" id="ARBA00011947"/>
    </source>
</evidence>
<dbReference type="NCBIfam" id="TIGR03284">
    <property type="entry name" value="thym_sym"/>
    <property type="match status" value="1"/>
</dbReference>
<dbReference type="PANTHER" id="PTHR11548:SF2">
    <property type="entry name" value="THYMIDYLATE SYNTHASE"/>
    <property type="match status" value="1"/>
</dbReference>
<dbReference type="InterPro" id="IPR000398">
    <property type="entry name" value="Thymidylate_synthase"/>
</dbReference>